<evidence type="ECO:0000259" key="3">
    <source>
        <dbReference type="Pfam" id="PF13581"/>
    </source>
</evidence>
<dbReference type="RefSeq" id="WP_168103891.1">
    <property type="nucleotide sequence ID" value="NZ_JAATEN010000022.1"/>
</dbReference>
<feature type="region of interest" description="Disordered" evidence="2">
    <location>
        <begin position="92"/>
        <end position="113"/>
    </location>
</feature>
<dbReference type="GO" id="GO:0005524">
    <property type="term" value="F:ATP binding"/>
    <property type="evidence" value="ECO:0007669"/>
    <property type="project" value="UniProtKB-KW"/>
</dbReference>
<dbReference type="EMBL" id="JAATEN010000022">
    <property type="protein sequence ID" value="NJQ03277.1"/>
    <property type="molecule type" value="Genomic_DNA"/>
</dbReference>
<keyword evidence="5" id="KW-1185">Reference proteome</keyword>
<dbReference type="Proteomes" id="UP000695264">
    <property type="component" value="Unassembled WGS sequence"/>
</dbReference>
<dbReference type="Gene3D" id="3.30.565.10">
    <property type="entry name" value="Histidine kinase-like ATPase, C-terminal domain"/>
    <property type="match status" value="1"/>
</dbReference>
<sequence length="148" mass="15604">MTAPSPHDAPVTVRTFTRRFDATPRGVRLARRHLTRLLDAWGIPRGSERSDAAALVVAELGANAVTHGLVPGRLFELRAGLCAATLVIEVSDARGERRPPAPGAAPAPGPDAESGRGLLLVAAVADRWSVLDRRGPGKTVRVELDLPG</sequence>
<feature type="domain" description="Histidine kinase/HSP90-like ATPase" evidence="3">
    <location>
        <begin position="20"/>
        <end position="142"/>
    </location>
</feature>
<dbReference type="InterPro" id="IPR003594">
    <property type="entry name" value="HATPase_dom"/>
</dbReference>
<evidence type="ECO:0000313" key="4">
    <source>
        <dbReference type="EMBL" id="NJQ03277.1"/>
    </source>
</evidence>
<reference evidence="4 5" key="1">
    <citation type="submission" date="2020-03" db="EMBL/GenBank/DDBJ databases">
        <title>WGS of actinomycetes isolated from Thailand.</title>
        <authorList>
            <person name="Thawai C."/>
        </authorList>
    </citation>
    <scope>NUCLEOTIDE SEQUENCE [LARGE SCALE GENOMIC DNA]</scope>
    <source>
        <strain evidence="4 5">PLAI 1-29</strain>
    </source>
</reference>
<keyword evidence="1" id="KW-0418">Kinase</keyword>
<protein>
    <submittedName>
        <fullName evidence="4">ATP-binding protein</fullName>
    </submittedName>
</protein>
<evidence type="ECO:0000256" key="1">
    <source>
        <dbReference type="ARBA" id="ARBA00022527"/>
    </source>
</evidence>
<proteinExistence type="predicted"/>
<keyword evidence="4" id="KW-0547">Nucleotide-binding</keyword>
<dbReference type="CDD" id="cd16936">
    <property type="entry name" value="HATPase_RsbW-like"/>
    <property type="match status" value="1"/>
</dbReference>
<keyword evidence="4" id="KW-0067">ATP-binding</keyword>
<dbReference type="PANTHER" id="PTHR35526:SF3">
    <property type="entry name" value="ANTI-SIGMA-F FACTOR RSBW"/>
    <property type="match status" value="1"/>
</dbReference>
<feature type="compositionally biased region" description="Pro residues" evidence="2">
    <location>
        <begin position="100"/>
        <end position="109"/>
    </location>
</feature>
<dbReference type="InterPro" id="IPR036890">
    <property type="entry name" value="HATPase_C_sf"/>
</dbReference>
<comment type="caution">
    <text evidence="4">The sequence shown here is derived from an EMBL/GenBank/DDBJ whole genome shotgun (WGS) entry which is preliminary data.</text>
</comment>
<organism evidence="4 5">
    <name type="scientific">Streptomyces zingiberis</name>
    <dbReference type="NCBI Taxonomy" id="2053010"/>
    <lineage>
        <taxon>Bacteria</taxon>
        <taxon>Bacillati</taxon>
        <taxon>Actinomycetota</taxon>
        <taxon>Actinomycetes</taxon>
        <taxon>Kitasatosporales</taxon>
        <taxon>Streptomycetaceae</taxon>
        <taxon>Streptomyces</taxon>
    </lineage>
</organism>
<keyword evidence="1" id="KW-0808">Transferase</keyword>
<name>A0ABX1C5U0_9ACTN</name>
<accession>A0ABX1C5U0</accession>
<gene>
    <name evidence="4" type="ORF">HCK00_22775</name>
</gene>
<dbReference type="SUPFAM" id="SSF55874">
    <property type="entry name" value="ATPase domain of HSP90 chaperone/DNA topoisomerase II/histidine kinase"/>
    <property type="match status" value="1"/>
</dbReference>
<dbReference type="PANTHER" id="PTHR35526">
    <property type="entry name" value="ANTI-SIGMA-F FACTOR RSBW-RELATED"/>
    <property type="match status" value="1"/>
</dbReference>
<keyword evidence="1" id="KW-0723">Serine/threonine-protein kinase</keyword>
<dbReference type="InterPro" id="IPR050267">
    <property type="entry name" value="Anti-sigma-factor_SerPK"/>
</dbReference>
<evidence type="ECO:0000256" key="2">
    <source>
        <dbReference type="SAM" id="MobiDB-lite"/>
    </source>
</evidence>
<dbReference type="Pfam" id="PF13581">
    <property type="entry name" value="HATPase_c_2"/>
    <property type="match status" value="1"/>
</dbReference>
<evidence type="ECO:0000313" key="5">
    <source>
        <dbReference type="Proteomes" id="UP000695264"/>
    </source>
</evidence>